<evidence type="ECO:0000313" key="2">
    <source>
        <dbReference type="Proteomes" id="UP000465785"/>
    </source>
</evidence>
<dbReference type="AlphaFoldDB" id="A0A9W4B8X7"/>
<reference evidence="1 2" key="1">
    <citation type="journal article" date="2019" name="Emerg. Microbes Infect.">
        <title>Comprehensive subspecies identification of 175 nontuberculous mycobacteria species based on 7547 genomic profiles.</title>
        <authorList>
            <person name="Matsumoto Y."/>
            <person name="Kinjo T."/>
            <person name="Motooka D."/>
            <person name="Nabeya D."/>
            <person name="Jung N."/>
            <person name="Uechi K."/>
            <person name="Horii T."/>
            <person name="Iida T."/>
            <person name="Fujita J."/>
            <person name="Nakamura S."/>
        </authorList>
    </citation>
    <scope>NUCLEOTIDE SEQUENCE [LARGE SCALE GENOMIC DNA]</scope>
    <source>
        <strain evidence="1 2">JCM 6399</strain>
    </source>
</reference>
<name>A0A9W4B8X7_9MYCO</name>
<organism evidence="1 2">
    <name type="scientific">Mycobacterium gallinarum</name>
    <dbReference type="NCBI Taxonomy" id="39689"/>
    <lineage>
        <taxon>Bacteria</taxon>
        <taxon>Bacillati</taxon>
        <taxon>Actinomycetota</taxon>
        <taxon>Actinomycetes</taxon>
        <taxon>Mycobacteriales</taxon>
        <taxon>Mycobacteriaceae</taxon>
        <taxon>Mycobacterium</taxon>
    </lineage>
</organism>
<keyword evidence="2" id="KW-1185">Reference proteome</keyword>
<dbReference type="EMBL" id="AP022601">
    <property type="protein sequence ID" value="BBY96271.1"/>
    <property type="molecule type" value="Genomic_DNA"/>
</dbReference>
<sequence length="60" mass="6344">MKPALGEEFPGGLLDSLPGLATLGTEGFGWHGHIPALNDRACNLTASFGRHFRHAVTAET</sequence>
<evidence type="ECO:0000313" key="1">
    <source>
        <dbReference type="EMBL" id="BBY96271.1"/>
    </source>
</evidence>
<protein>
    <submittedName>
        <fullName evidence="1">Uncharacterized protein</fullName>
    </submittedName>
</protein>
<dbReference type="Proteomes" id="UP000465785">
    <property type="component" value="Chromosome"/>
</dbReference>
<proteinExistence type="predicted"/>
<gene>
    <name evidence="1" type="ORF">MGALJ_59400</name>
</gene>
<dbReference type="KEGG" id="mgau:MGALJ_59400"/>
<accession>A0A9W4B8X7</accession>